<dbReference type="InterPro" id="IPR015879">
    <property type="entry name" value="Ring_hydroxy_dOase_asu_C_dom"/>
</dbReference>
<sequence length="412" mass="47506">MSSWFGFGKAANDNDKSGDGAVRALPASWYRSEAMYELERRSIFSKHWLAVSHKARFVNAGDFVQITEAGFAFFLIKDRQGNIRAHHNVCRHRAYPLVEKESGQLSILACKYHGWSYGFDGKLAKAPKYQELPTFDKSANSLFQIHVHVDHLGFIWVNLDSEPEPTVSWDEYFAKVDLQDRLQKFDMSQYHFDHQWEMVGDYNWKTLADNYNECYHCPTGHPALNSISDMSKYWVETTGGHIQHFNVDKEGIDEDAVPGIYSTFYYPNTSITISPVFFYIMRCIPISASQTKMEYEVYRHNDASDEKFTYIDEMFKQVLKEDKDLCNAAQKNLNAGIFTNGELHPRVEKGPLFFQELTRKLVMKHREQEEAVGQKIWPATPKHVVPEKNKEEIDFCSSLDCATGKGPAELAW</sequence>
<keyword evidence="9" id="KW-0560">Oxidoreductase</keyword>
<dbReference type="EMBL" id="JAANBB010000012">
    <property type="protein sequence ID" value="KAF7556394.1"/>
    <property type="molecule type" value="Genomic_DNA"/>
</dbReference>
<evidence type="ECO:0000313" key="15">
    <source>
        <dbReference type="EMBL" id="KAF7556394.1"/>
    </source>
</evidence>
<comment type="function">
    <text evidence="2">Catalyzes the first step of the osmoprotectant glycine betaine synthesis.</text>
</comment>
<dbReference type="InterPro" id="IPR017941">
    <property type="entry name" value="Rieske_2Fe-2S"/>
</dbReference>
<reference evidence="15" key="1">
    <citation type="submission" date="2020-03" db="EMBL/GenBank/DDBJ databases">
        <title>Draft Genome Sequence of Cylindrodendrum hubeiense.</title>
        <authorList>
            <person name="Buettner E."/>
            <person name="Kellner H."/>
        </authorList>
    </citation>
    <scope>NUCLEOTIDE SEQUENCE</scope>
    <source>
        <strain evidence="15">IHI 201604</strain>
    </source>
</reference>
<keyword evidence="11" id="KW-0411">Iron-sulfur</keyword>
<evidence type="ECO:0000256" key="10">
    <source>
        <dbReference type="ARBA" id="ARBA00023004"/>
    </source>
</evidence>
<evidence type="ECO:0000256" key="1">
    <source>
        <dbReference type="ARBA" id="ARBA00001962"/>
    </source>
</evidence>
<keyword evidence="12" id="KW-0520">NAD</keyword>
<evidence type="ECO:0000256" key="7">
    <source>
        <dbReference type="ARBA" id="ARBA00022714"/>
    </source>
</evidence>
<dbReference type="PROSITE" id="PS00570">
    <property type="entry name" value="RING_HYDROXYL_ALPHA"/>
    <property type="match status" value="1"/>
</dbReference>
<dbReference type="Gene3D" id="2.102.10.10">
    <property type="entry name" value="Rieske [2Fe-2S] iron-sulphur domain"/>
    <property type="match status" value="1"/>
</dbReference>
<dbReference type="SUPFAM" id="SSF50022">
    <property type="entry name" value="ISP domain"/>
    <property type="match status" value="1"/>
</dbReference>
<evidence type="ECO:0000256" key="13">
    <source>
        <dbReference type="ARBA" id="ARBA00049097"/>
    </source>
</evidence>
<name>A0A9P5HJK1_9HYPO</name>
<dbReference type="CDD" id="cd00680">
    <property type="entry name" value="RHO_alpha_C"/>
    <property type="match status" value="1"/>
</dbReference>
<dbReference type="GO" id="GO:0051537">
    <property type="term" value="F:2 iron, 2 sulfur cluster binding"/>
    <property type="evidence" value="ECO:0007669"/>
    <property type="project" value="UniProtKB-KW"/>
</dbReference>
<gene>
    <name evidence="15" type="ORF">G7Z17_g1439</name>
</gene>
<evidence type="ECO:0000256" key="4">
    <source>
        <dbReference type="ARBA" id="ARBA00010848"/>
    </source>
</evidence>
<dbReference type="PRINTS" id="PR00090">
    <property type="entry name" value="RNGDIOXGNASE"/>
</dbReference>
<dbReference type="InterPro" id="IPR015881">
    <property type="entry name" value="ARHD_Rieske_2Fe_2S"/>
</dbReference>
<comment type="cofactor">
    <cofactor evidence="1">
        <name>Fe cation</name>
        <dbReference type="ChEBI" id="CHEBI:24875"/>
    </cofactor>
</comment>
<keyword evidence="16" id="KW-1185">Reference proteome</keyword>
<evidence type="ECO:0000313" key="16">
    <source>
        <dbReference type="Proteomes" id="UP000722485"/>
    </source>
</evidence>
<comment type="caution">
    <text evidence="15">The sequence shown here is derived from an EMBL/GenBank/DDBJ whole genome shotgun (WGS) entry which is preliminary data.</text>
</comment>
<comment type="catalytic activity">
    <reaction evidence="13">
        <text>choline + 2 reduced [2Fe-2S]-[ferredoxin] + O2 + 2 H(+) = betaine aldehyde hydrate + 2 oxidized [2Fe-2S]-[ferredoxin] + H2O</text>
        <dbReference type="Rhea" id="RHEA:17769"/>
        <dbReference type="Rhea" id="RHEA-COMP:10000"/>
        <dbReference type="Rhea" id="RHEA-COMP:10001"/>
        <dbReference type="ChEBI" id="CHEBI:15354"/>
        <dbReference type="ChEBI" id="CHEBI:15377"/>
        <dbReference type="ChEBI" id="CHEBI:15378"/>
        <dbReference type="ChEBI" id="CHEBI:15379"/>
        <dbReference type="ChEBI" id="CHEBI:15870"/>
        <dbReference type="ChEBI" id="CHEBI:33737"/>
        <dbReference type="ChEBI" id="CHEBI:33738"/>
        <dbReference type="EC" id="1.14.15.7"/>
    </reaction>
</comment>
<dbReference type="EC" id="1.14.15.7" evidence="5"/>
<dbReference type="Proteomes" id="UP000722485">
    <property type="component" value="Unassembled WGS sequence"/>
</dbReference>
<dbReference type="GO" id="GO:0019133">
    <property type="term" value="F:choline monooxygenase activity"/>
    <property type="evidence" value="ECO:0007669"/>
    <property type="project" value="UniProtKB-EC"/>
</dbReference>
<evidence type="ECO:0000256" key="3">
    <source>
        <dbReference type="ARBA" id="ARBA00004866"/>
    </source>
</evidence>
<dbReference type="PANTHER" id="PTHR43756:SF5">
    <property type="entry name" value="CHOLINE MONOOXYGENASE, CHLOROPLASTIC"/>
    <property type="match status" value="1"/>
</dbReference>
<dbReference type="PANTHER" id="PTHR43756">
    <property type="entry name" value="CHOLINE MONOOXYGENASE, CHLOROPLASTIC"/>
    <property type="match status" value="1"/>
</dbReference>
<dbReference type="InterPro" id="IPR036922">
    <property type="entry name" value="Rieske_2Fe-2S_sf"/>
</dbReference>
<dbReference type="OrthoDB" id="426882at2759"/>
<dbReference type="InterPro" id="IPR001663">
    <property type="entry name" value="Rng_hydr_dOase-A"/>
</dbReference>
<evidence type="ECO:0000259" key="14">
    <source>
        <dbReference type="PROSITE" id="PS51296"/>
    </source>
</evidence>
<evidence type="ECO:0000256" key="6">
    <source>
        <dbReference type="ARBA" id="ARBA00014931"/>
    </source>
</evidence>
<evidence type="ECO:0000256" key="12">
    <source>
        <dbReference type="ARBA" id="ARBA00023027"/>
    </source>
</evidence>
<dbReference type="Gene3D" id="3.90.380.10">
    <property type="entry name" value="Naphthalene 1,2-dioxygenase Alpha Subunit, Chain A, domain 1"/>
    <property type="match status" value="2"/>
</dbReference>
<evidence type="ECO:0000256" key="2">
    <source>
        <dbReference type="ARBA" id="ARBA00002149"/>
    </source>
</evidence>
<evidence type="ECO:0000256" key="9">
    <source>
        <dbReference type="ARBA" id="ARBA00023002"/>
    </source>
</evidence>
<comment type="similarity">
    <text evidence="4">Belongs to the choline monooxygenase family.</text>
</comment>
<evidence type="ECO:0000256" key="11">
    <source>
        <dbReference type="ARBA" id="ARBA00023014"/>
    </source>
</evidence>
<organism evidence="15 16">
    <name type="scientific">Cylindrodendrum hubeiense</name>
    <dbReference type="NCBI Taxonomy" id="595255"/>
    <lineage>
        <taxon>Eukaryota</taxon>
        <taxon>Fungi</taxon>
        <taxon>Dikarya</taxon>
        <taxon>Ascomycota</taxon>
        <taxon>Pezizomycotina</taxon>
        <taxon>Sordariomycetes</taxon>
        <taxon>Hypocreomycetidae</taxon>
        <taxon>Hypocreales</taxon>
        <taxon>Nectriaceae</taxon>
        <taxon>Cylindrodendrum</taxon>
    </lineage>
</organism>
<keyword evidence="7" id="KW-0001">2Fe-2S</keyword>
<proteinExistence type="inferred from homology"/>
<evidence type="ECO:0000256" key="5">
    <source>
        <dbReference type="ARBA" id="ARBA00012763"/>
    </source>
</evidence>
<accession>A0A9P5HJK1</accession>
<dbReference type="Pfam" id="PF00848">
    <property type="entry name" value="Ring_hydroxyl_A"/>
    <property type="match status" value="1"/>
</dbReference>
<dbReference type="GO" id="GO:0005506">
    <property type="term" value="F:iron ion binding"/>
    <property type="evidence" value="ECO:0007669"/>
    <property type="project" value="InterPro"/>
</dbReference>
<comment type="pathway">
    <text evidence="3">Amine and polyamine biosynthesis; betaine biosynthesis via choline pathway; betaine aldehyde from choline (monooxygenase route): step 1/1.</text>
</comment>
<dbReference type="Pfam" id="PF00355">
    <property type="entry name" value="Rieske"/>
    <property type="match status" value="1"/>
</dbReference>
<dbReference type="PROSITE" id="PS51296">
    <property type="entry name" value="RIESKE"/>
    <property type="match status" value="1"/>
</dbReference>
<keyword evidence="8" id="KW-0479">Metal-binding</keyword>
<dbReference type="CDD" id="cd03469">
    <property type="entry name" value="Rieske_RO_Alpha_N"/>
    <property type="match status" value="1"/>
</dbReference>
<protein>
    <recommendedName>
        <fullName evidence="6">Choline monooxygenase, chloroplastic</fullName>
        <ecNumber evidence="5">1.14.15.7</ecNumber>
    </recommendedName>
</protein>
<keyword evidence="10" id="KW-0408">Iron</keyword>
<dbReference type="SUPFAM" id="SSF55961">
    <property type="entry name" value="Bet v1-like"/>
    <property type="match status" value="1"/>
</dbReference>
<feature type="domain" description="Rieske" evidence="14">
    <location>
        <begin position="48"/>
        <end position="135"/>
    </location>
</feature>
<dbReference type="AlphaFoldDB" id="A0A9P5HJK1"/>
<evidence type="ECO:0000256" key="8">
    <source>
        <dbReference type="ARBA" id="ARBA00022723"/>
    </source>
</evidence>